<sequence length="388" mass="44001">MADTHTREPTRRASNTRPHNKRRPSQSTKPTSSSRDQRSSPSSRSVCCCCLLPFRMPSVFNIIRLSVYTAVLVWTVICLAIAAHFQSLLVSSDLTRFIPFAIFVCSASMLLMVGLLGFGFWRDRNPISTRVELGCLGLAGVLWLALGAFLGSTNSGDSDVECFSSANSQEPMTMPGFNTETFHAQYRVLEAFSIFNILLIWAFLLMLLYLAVRQHRWGNRAIWLESVTAFPWFGGKDAQTGKPPAALPDPVSAKRSNTTSTGKSSKSNKSQTQVNTYPVVSRDQGGGSRRENRDRERGEQRTDRQERNRPTGGLQEKRPSQHRRPSMRDAPTRNEVPTYVYWMPHQAPDVAYTLERDNSNNTRQPRSTERYYDRERDRERVRGSSPRR</sequence>
<proteinExistence type="predicted"/>
<protein>
    <submittedName>
        <fullName evidence="1">Uncharacterized protein</fullName>
    </submittedName>
</protein>
<dbReference type="Proteomes" id="UP001055072">
    <property type="component" value="Unassembled WGS sequence"/>
</dbReference>
<keyword evidence="2" id="KW-1185">Reference proteome</keyword>
<evidence type="ECO:0000313" key="2">
    <source>
        <dbReference type="Proteomes" id="UP001055072"/>
    </source>
</evidence>
<accession>A0ACB8UEG6</accession>
<organism evidence="1 2">
    <name type="scientific">Irpex rosettiformis</name>
    <dbReference type="NCBI Taxonomy" id="378272"/>
    <lineage>
        <taxon>Eukaryota</taxon>
        <taxon>Fungi</taxon>
        <taxon>Dikarya</taxon>
        <taxon>Basidiomycota</taxon>
        <taxon>Agaricomycotina</taxon>
        <taxon>Agaricomycetes</taxon>
        <taxon>Polyporales</taxon>
        <taxon>Irpicaceae</taxon>
        <taxon>Irpex</taxon>
    </lineage>
</organism>
<gene>
    <name evidence="1" type="ORF">BDY19DRAFT_498398</name>
</gene>
<reference evidence="1" key="1">
    <citation type="journal article" date="2021" name="Environ. Microbiol.">
        <title>Gene family expansions and transcriptome signatures uncover fungal adaptations to wood decay.</title>
        <authorList>
            <person name="Hage H."/>
            <person name="Miyauchi S."/>
            <person name="Viragh M."/>
            <person name="Drula E."/>
            <person name="Min B."/>
            <person name="Chaduli D."/>
            <person name="Navarro D."/>
            <person name="Favel A."/>
            <person name="Norest M."/>
            <person name="Lesage-Meessen L."/>
            <person name="Balint B."/>
            <person name="Merenyi Z."/>
            <person name="de Eugenio L."/>
            <person name="Morin E."/>
            <person name="Martinez A.T."/>
            <person name="Baldrian P."/>
            <person name="Stursova M."/>
            <person name="Martinez M.J."/>
            <person name="Novotny C."/>
            <person name="Magnuson J.K."/>
            <person name="Spatafora J.W."/>
            <person name="Maurice S."/>
            <person name="Pangilinan J."/>
            <person name="Andreopoulos W."/>
            <person name="LaButti K."/>
            <person name="Hundley H."/>
            <person name="Na H."/>
            <person name="Kuo A."/>
            <person name="Barry K."/>
            <person name="Lipzen A."/>
            <person name="Henrissat B."/>
            <person name="Riley R."/>
            <person name="Ahrendt S."/>
            <person name="Nagy L.G."/>
            <person name="Grigoriev I.V."/>
            <person name="Martin F."/>
            <person name="Rosso M.N."/>
        </authorList>
    </citation>
    <scope>NUCLEOTIDE SEQUENCE</scope>
    <source>
        <strain evidence="1">CBS 384.51</strain>
    </source>
</reference>
<name>A0ACB8UEG6_9APHY</name>
<evidence type="ECO:0000313" key="1">
    <source>
        <dbReference type="EMBL" id="KAI0092670.1"/>
    </source>
</evidence>
<comment type="caution">
    <text evidence="1">The sequence shown here is derived from an EMBL/GenBank/DDBJ whole genome shotgun (WGS) entry which is preliminary data.</text>
</comment>
<dbReference type="EMBL" id="MU274903">
    <property type="protein sequence ID" value="KAI0092670.1"/>
    <property type="molecule type" value="Genomic_DNA"/>
</dbReference>